<keyword evidence="1" id="KW-0812">Transmembrane</keyword>
<protein>
    <submittedName>
        <fullName evidence="2">AzlD domain-containing protein</fullName>
    </submittedName>
</protein>
<dbReference type="InterPro" id="IPR008407">
    <property type="entry name" value="Brnchd-chn_aa_trnsp_AzlD"/>
</dbReference>
<proteinExistence type="predicted"/>
<feature type="transmembrane region" description="Helical" evidence="1">
    <location>
        <begin position="87"/>
        <end position="103"/>
    </location>
</feature>
<dbReference type="Proteomes" id="UP000829542">
    <property type="component" value="Chromosome"/>
</dbReference>
<organism evidence="2 3">
    <name type="scientific">Ignatzschineria rhizosphaerae</name>
    <dbReference type="NCBI Taxonomy" id="2923279"/>
    <lineage>
        <taxon>Bacteria</taxon>
        <taxon>Pseudomonadati</taxon>
        <taxon>Pseudomonadota</taxon>
        <taxon>Gammaproteobacteria</taxon>
        <taxon>Cardiobacteriales</taxon>
        <taxon>Ignatzschineriaceae</taxon>
        <taxon>Ignatzschineria</taxon>
    </lineage>
</organism>
<keyword evidence="1" id="KW-0472">Membrane</keyword>
<feature type="transmembrane region" description="Helical" evidence="1">
    <location>
        <begin position="37"/>
        <end position="57"/>
    </location>
</feature>
<sequence length="104" mass="12120">MSWMLIIGMTFILFFNRYFFLEPKVAVKLPIFIERMLRYAAPCLLSVICIPIIFFDAEGSIKPFLNNAYLYAAIFACIISLKIRNVLLSLICSMVFFYILLFLL</sequence>
<dbReference type="RefSeq" id="WP_242147976.1">
    <property type="nucleotide sequence ID" value="NZ_CP093379.1"/>
</dbReference>
<evidence type="ECO:0000256" key="1">
    <source>
        <dbReference type="SAM" id="Phobius"/>
    </source>
</evidence>
<name>A0ABY3X6F6_9GAMM</name>
<keyword evidence="1" id="KW-1133">Transmembrane helix</keyword>
<evidence type="ECO:0000313" key="2">
    <source>
        <dbReference type="EMBL" id="UNM95583.1"/>
    </source>
</evidence>
<accession>A0ABY3X6F6</accession>
<keyword evidence="3" id="KW-1185">Reference proteome</keyword>
<gene>
    <name evidence="2" type="ORF">MMG00_10175</name>
</gene>
<feature type="transmembrane region" description="Helical" evidence="1">
    <location>
        <begin position="64"/>
        <end position="81"/>
    </location>
</feature>
<evidence type="ECO:0000313" key="3">
    <source>
        <dbReference type="Proteomes" id="UP000829542"/>
    </source>
</evidence>
<dbReference type="Pfam" id="PF05437">
    <property type="entry name" value="AzlD"/>
    <property type="match status" value="1"/>
</dbReference>
<dbReference type="EMBL" id="CP093379">
    <property type="protein sequence ID" value="UNM95583.1"/>
    <property type="molecule type" value="Genomic_DNA"/>
</dbReference>
<reference evidence="2 3" key="1">
    <citation type="submission" date="2022-03" db="EMBL/GenBank/DDBJ databases">
        <title>Ignatzschineria rhizosphaerae HR5S32.</title>
        <authorList>
            <person name="Sun J.Q."/>
            <person name="Feng J.Y."/>
        </authorList>
    </citation>
    <scope>NUCLEOTIDE SEQUENCE [LARGE SCALE GENOMIC DNA]</scope>
    <source>
        <strain evidence="2 3">HR5S32</strain>
    </source>
</reference>